<protein>
    <submittedName>
        <fullName evidence="1">Uncharacterized protein</fullName>
    </submittedName>
</protein>
<sequence length="69" mass="7936">MATPESNVIPPENQLTEFPDWVQIREAASASIEGVFDSKDQDRPAQRHKIQFLYLCDRVRPGNSRNYTT</sequence>
<reference evidence="2" key="1">
    <citation type="submission" date="2017-03" db="EMBL/GenBank/DDBJ databases">
        <title>Phytopthora megakarya and P. palmivora, two closely related causual agents of cacao black pod achieved similar genome size and gene model numbers by different mechanisms.</title>
        <authorList>
            <person name="Ali S."/>
            <person name="Shao J."/>
            <person name="Larry D.J."/>
            <person name="Kronmiller B."/>
            <person name="Shen D."/>
            <person name="Strem M.D."/>
            <person name="Melnick R.L."/>
            <person name="Guiltinan M.J."/>
            <person name="Tyler B.M."/>
            <person name="Meinhardt L.W."/>
            <person name="Bailey B.A."/>
        </authorList>
    </citation>
    <scope>NUCLEOTIDE SEQUENCE [LARGE SCALE GENOMIC DNA]</scope>
    <source>
        <strain evidence="2">zdho120</strain>
    </source>
</reference>
<evidence type="ECO:0000313" key="2">
    <source>
        <dbReference type="Proteomes" id="UP000198211"/>
    </source>
</evidence>
<dbReference type="EMBL" id="NBNE01001689">
    <property type="protein sequence ID" value="OWZ13033.1"/>
    <property type="molecule type" value="Genomic_DNA"/>
</dbReference>
<evidence type="ECO:0000313" key="1">
    <source>
        <dbReference type="EMBL" id="OWZ13033.1"/>
    </source>
</evidence>
<dbReference type="AlphaFoldDB" id="A0A225W5L7"/>
<accession>A0A225W5L7</accession>
<keyword evidence="2" id="KW-1185">Reference proteome</keyword>
<comment type="caution">
    <text evidence="1">The sequence shown here is derived from an EMBL/GenBank/DDBJ whole genome shotgun (WGS) entry which is preliminary data.</text>
</comment>
<proteinExistence type="predicted"/>
<dbReference type="Proteomes" id="UP000198211">
    <property type="component" value="Unassembled WGS sequence"/>
</dbReference>
<gene>
    <name evidence="1" type="ORF">PHMEG_00013713</name>
</gene>
<organism evidence="1 2">
    <name type="scientific">Phytophthora megakarya</name>
    <dbReference type="NCBI Taxonomy" id="4795"/>
    <lineage>
        <taxon>Eukaryota</taxon>
        <taxon>Sar</taxon>
        <taxon>Stramenopiles</taxon>
        <taxon>Oomycota</taxon>
        <taxon>Peronosporomycetes</taxon>
        <taxon>Peronosporales</taxon>
        <taxon>Peronosporaceae</taxon>
        <taxon>Phytophthora</taxon>
    </lineage>
</organism>
<name>A0A225W5L7_9STRA</name>